<dbReference type="EMBL" id="CM051398">
    <property type="protein sequence ID" value="KAJ4718799.1"/>
    <property type="molecule type" value="Genomic_DNA"/>
</dbReference>
<evidence type="ECO:0000313" key="1">
    <source>
        <dbReference type="EMBL" id="KAJ4718799.1"/>
    </source>
</evidence>
<comment type="caution">
    <text evidence="1">The sequence shown here is derived from an EMBL/GenBank/DDBJ whole genome shotgun (WGS) entry which is preliminary data.</text>
</comment>
<reference evidence="1 2" key="1">
    <citation type="journal article" date="2023" name="Science">
        <title>Complex scaffold remodeling in plant triterpene biosynthesis.</title>
        <authorList>
            <person name="De La Pena R."/>
            <person name="Hodgson H."/>
            <person name="Liu J.C."/>
            <person name="Stephenson M.J."/>
            <person name="Martin A.C."/>
            <person name="Owen C."/>
            <person name="Harkess A."/>
            <person name="Leebens-Mack J."/>
            <person name="Jimenez L.E."/>
            <person name="Osbourn A."/>
            <person name="Sattely E.S."/>
        </authorList>
    </citation>
    <scope>NUCLEOTIDE SEQUENCE [LARGE SCALE GENOMIC DNA]</scope>
    <source>
        <strain evidence="2">cv. JPN11</strain>
        <tissue evidence="1">Leaf</tissue>
    </source>
</reference>
<gene>
    <name evidence="1" type="ORF">OWV82_010435</name>
</gene>
<evidence type="ECO:0000313" key="2">
    <source>
        <dbReference type="Proteomes" id="UP001164539"/>
    </source>
</evidence>
<sequence length="91" mass="10746">MDKHKRRRRTAFLLIIVICFCFSFVSGYGDEQHEEKKKPSISEMIKCTFSVYTTPICRSYWDKLKALMNQAQAYFFPPNLDFRGSEEAGRH</sequence>
<accession>A0ACC1Y781</accession>
<proteinExistence type="predicted"/>
<protein>
    <submittedName>
        <fullName evidence="1">Uncharacterized protein</fullName>
    </submittedName>
</protein>
<organism evidence="1 2">
    <name type="scientific">Melia azedarach</name>
    <name type="common">Chinaberry tree</name>
    <dbReference type="NCBI Taxonomy" id="155640"/>
    <lineage>
        <taxon>Eukaryota</taxon>
        <taxon>Viridiplantae</taxon>
        <taxon>Streptophyta</taxon>
        <taxon>Embryophyta</taxon>
        <taxon>Tracheophyta</taxon>
        <taxon>Spermatophyta</taxon>
        <taxon>Magnoliopsida</taxon>
        <taxon>eudicotyledons</taxon>
        <taxon>Gunneridae</taxon>
        <taxon>Pentapetalae</taxon>
        <taxon>rosids</taxon>
        <taxon>malvids</taxon>
        <taxon>Sapindales</taxon>
        <taxon>Meliaceae</taxon>
        <taxon>Melia</taxon>
    </lineage>
</organism>
<name>A0ACC1Y781_MELAZ</name>
<dbReference type="Proteomes" id="UP001164539">
    <property type="component" value="Chromosome 5"/>
</dbReference>
<keyword evidence="2" id="KW-1185">Reference proteome</keyword>